<gene>
    <name evidence="1" type="ORF">FCL40_07090</name>
</gene>
<dbReference type="RefSeq" id="WP_136852458.1">
    <property type="nucleotide sequence ID" value="NZ_SWCI01000003.1"/>
</dbReference>
<protein>
    <submittedName>
        <fullName evidence="1">Uncharacterized protein</fullName>
    </submittedName>
</protein>
<dbReference type="OrthoDB" id="9834882at2"/>
<accession>A0A4V5NVC3</accession>
<evidence type="ECO:0000313" key="1">
    <source>
        <dbReference type="EMBL" id="TKB49909.1"/>
    </source>
</evidence>
<evidence type="ECO:0000313" key="2">
    <source>
        <dbReference type="Proteomes" id="UP000305674"/>
    </source>
</evidence>
<comment type="caution">
    <text evidence="1">The sequence shown here is derived from an EMBL/GenBank/DDBJ whole genome shotgun (WGS) entry which is preliminary data.</text>
</comment>
<organism evidence="1 2">
    <name type="scientific">Ferrimonas sediminicola</name>
    <dbReference type="NCBI Taxonomy" id="2569538"/>
    <lineage>
        <taxon>Bacteria</taxon>
        <taxon>Pseudomonadati</taxon>
        <taxon>Pseudomonadota</taxon>
        <taxon>Gammaproteobacteria</taxon>
        <taxon>Alteromonadales</taxon>
        <taxon>Ferrimonadaceae</taxon>
        <taxon>Ferrimonas</taxon>
    </lineage>
</organism>
<dbReference type="Proteomes" id="UP000305674">
    <property type="component" value="Unassembled WGS sequence"/>
</dbReference>
<sequence>MARELIRGQGEYTLCRQELGRRSGVSECQVRSLFPCDSDLRLSIAESEFYTSFKHLEYSVRFHRHPAKALLYHACWKVYEAKVMGRIGPEKLVPCEAALFSAGKEFSRRYLRALANYEDYLVNQLKPWASMSLGDAMGLYQWVVEGHLLVMELHGDHSSEGYRALVDGIGKLLEIEPDGRPSDEELQQWRISDFSAADPYESTLAVSG</sequence>
<dbReference type="AlphaFoldDB" id="A0A4V5NVC3"/>
<keyword evidence="2" id="KW-1185">Reference proteome</keyword>
<reference evidence="1 2" key="1">
    <citation type="submission" date="2019-04" db="EMBL/GenBank/DDBJ databases">
        <authorList>
            <person name="Hwang J.C."/>
        </authorList>
    </citation>
    <scope>NUCLEOTIDE SEQUENCE [LARGE SCALE GENOMIC DNA]</scope>
    <source>
        <strain evidence="1 2">IMCC35001</strain>
    </source>
</reference>
<proteinExistence type="predicted"/>
<dbReference type="EMBL" id="SWCI01000003">
    <property type="protein sequence ID" value="TKB49909.1"/>
    <property type="molecule type" value="Genomic_DNA"/>
</dbReference>
<name>A0A4V5NVC3_9GAMM</name>